<evidence type="ECO:0000313" key="2">
    <source>
        <dbReference type="Proteomes" id="UP000798662"/>
    </source>
</evidence>
<protein>
    <submittedName>
        <fullName evidence="1">Uncharacterized protein</fullName>
    </submittedName>
</protein>
<organism evidence="1 2">
    <name type="scientific">Pyropia yezoensis</name>
    <name type="common">Susabi-nori</name>
    <name type="synonym">Porphyra yezoensis</name>
    <dbReference type="NCBI Taxonomy" id="2788"/>
    <lineage>
        <taxon>Eukaryota</taxon>
        <taxon>Rhodophyta</taxon>
        <taxon>Bangiophyceae</taxon>
        <taxon>Bangiales</taxon>
        <taxon>Bangiaceae</taxon>
        <taxon>Pyropia</taxon>
    </lineage>
</organism>
<accession>A0ACC3CG71</accession>
<name>A0ACC3CG71_PYRYE</name>
<proteinExistence type="predicted"/>
<comment type="caution">
    <text evidence="1">The sequence shown here is derived from an EMBL/GenBank/DDBJ whole genome shotgun (WGS) entry which is preliminary data.</text>
</comment>
<gene>
    <name evidence="1" type="ORF">I4F81_011745</name>
</gene>
<dbReference type="EMBL" id="CM020620">
    <property type="protein sequence ID" value="KAK1869266.1"/>
    <property type="molecule type" value="Genomic_DNA"/>
</dbReference>
<sequence length="313" mass="32114">MLPPPHPPHAASSWLVASAADPLFDTLRVAPPPRAPLLLHSSCYCGPCRSTTAGVPAGGAMAFCIAVGAAGAVRPPPQRLASATVACTTPPRASWIRSGGGGCSGGGGGGGTVRLPRWASVMAAGTAVTTPWAGAPSMLSLRWRQRGCRTGRHLSAPPPSPSDSADGGPHGSTAGGLRMSRSPQERLVDVALKAGRFAKSSNGQLAVWGVLVWLVITGRIGFIFDSFLIIFAVLSVVPVVGLLLFRWWVSSNISEGVCPNCGSAVTGIKAQPFQCMSCGQVIKADRAGSFGLNDPTQATVDVQATDVIDEGWG</sequence>
<reference evidence="1" key="1">
    <citation type="submission" date="2019-11" db="EMBL/GenBank/DDBJ databases">
        <title>Nori genome reveals adaptations in red seaweeds to the harsh intertidal environment.</title>
        <authorList>
            <person name="Wang D."/>
            <person name="Mao Y."/>
        </authorList>
    </citation>
    <scope>NUCLEOTIDE SEQUENCE</scope>
    <source>
        <tissue evidence="1">Gametophyte</tissue>
    </source>
</reference>
<keyword evidence="2" id="KW-1185">Reference proteome</keyword>
<dbReference type="Proteomes" id="UP000798662">
    <property type="component" value="Chromosome 3"/>
</dbReference>
<evidence type="ECO:0000313" key="1">
    <source>
        <dbReference type="EMBL" id="KAK1869266.1"/>
    </source>
</evidence>